<dbReference type="InterPro" id="IPR001604">
    <property type="entry name" value="Endo_G_ENPP1-like_dom"/>
</dbReference>
<dbReference type="InterPro" id="IPR044925">
    <property type="entry name" value="His-Me_finger_sf"/>
</dbReference>
<reference evidence="4" key="1">
    <citation type="submission" date="2021-09" db="EMBL/GenBank/DDBJ databases">
        <title>The genome of Mauremys mutica provides insights into the evolution of semi-aquatic lifestyle.</title>
        <authorList>
            <person name="Gong S."/>
            <person name="Gao Y."/>
        </authorList>
    </citation>
    <scope>NUCLEOTIDE SEQUENCE</scope>
    <source>
        <strain evidence="4">MM-2020</strain>
        <tissue evidence="4">Muscle</tissue>
    </source>
</reference>
<feature type="domain" description="DNA/RNA non-specific endonuclease/pyrophosphatase/phosphodiesterase" evidence="3">
    <location>
        <begin position="2"/>
        <end position="172"/>
    </location>
</feature>
<keyword evidence="1" id="KW-0175">Coiled coil</keyword>
<evidence type="ECO:0000313" key="4">
    <source>
        <dbReference type="EMBL" id="KAH1182824.1"/>
    </source>
</evidence>
<dbReference type="Proteomes" id="UP000827986">
    <property type="component" value="Unassembled WGS sequence"/>
</dbReference>
<evidence type="ECO:0000256" key="1">
    <source>
        <dbReference type="SAM" id="Coils"/>
    </source>
</evidence>
<dbReference type="PANTHER" id="PTHR21472">
    <property type="entry name" value="ENDONUCLEASE DOMAIN-CONTAINING 1 PROTEIN ENDOD1"/>
    <property type="match status" value="1"/>
</dbReference>
<evidence type="ECO:0000313" key="5">
    <source>
        <dbReference type="Proteomes" id="UP000827986"/>
    </source>
</evidence>
<feature type="domain" description="ENPP1-3/EXOG-like endonuclease/phosphodiesterase" evidence="2">
    <location>
        <begin position="3"/>
        <end position="172"/>
    </location>
</feature>
<dbReference type="GO" id="GO:0016787">
    <property type="term" value="F:hydrolase activity"/>
    <property type="evidence" value="ECO:0007669"/>
    <property type="project" value="InterPro"/>
</dbReference>
<dbReference type="InterPro" id="IPR020821">
    <property type="entry name" value="ENPP1-3/EXOG-like_nuc-like"/>
</dbReference>
<dbReference type="SMART" id="SM00892">
    <property type="entry name" value="Endonuclease_NS"/>
    <property type="match status" value="1"/>
</dbReference>
<dbReference type="Pfam" id="PF01223">
    <property type="entry name" value="Endonuclease_NS"/>
    <property type="match status" value="1"/>
</dbReference>
<dbReference type="EMBL" id="JAHDVG010000466">
    <property type="protein sequence ID" value="KAH1182824.1"/>
    <property type="molecule type" value="Genomic_DNA"/>
</dbReference>
<accession>A0A9D3XLJ1</accession>
<dbReference type="SMART" id="SM00477">
    <property type="entry name" value="NUC"/>
    <property type="match status" value="1"/>
</dbReference>
<dbReference type="OrthoDB" id="69221at2759"/>
<dbReference type="Gene3D" id="3.40.570.10">
    <property type="entry name" value="Extracellular Endonuclease, subunit A"/>
    <property type="match status" value="1"/>
</dbReference>
<dbReference type="AlphaFoldDB" id="A0A9D3XLJ1"/>
<organism evidence="4 5">
    <name type="scientific">Mauremys mutica</name>
    <name type="common">yellowpond turtle</name>
    <dbReference type="NCBI Taxonomy" id="74926"/>
    <lineage>
        <taxon>Eukaryota</taxon>
        <taxon>Metazoa</taxon>
        <taxon>Chordata</taxon>
        <taxon>Craniata</taxon>
        <taxon>Vertebrata</taxon>
        <taxon>Euteleostomi</taxon>
        <taxon>Archelosauria</taxon>
        <taxon>Testudinata</taxon>
        <taxon>Testudines</taxon>
        <taxon>Cryptodira</taxon>
        <taxon>Durocryptodira</taxon>
        <taxon>Testudinoidea</taxon>
        <taxon>Geoemydidae</taxon>
        <taxon>Geoemydinae</taxon>
        <taxon>Mauremys</taxon>
    </lineage>
</organism>
<gene>
    <name evidence="4" type="ORF">KIL84_004316</name>
</gene>
<dbReference type="InterPro" id="IPR039015">
    <property type="entry name" value="ENDOD1"/>
</dbReference>
<keyword evidence="5" id="KW-1185">Reference proteome</keyword>
<comment type="caution">
    <text evidence="4">The sequence shown here is derived from an EMBL/GenBank/DDBJ whole genome shotgun (WGS) entry which is preliminary data.</text>
</comment>
<dbReference type="SUPFAM" id="SSF54060">
    <property type="entry name" value="His-Me finger endonucleases"/>
    <property type="match status" value="1"/>
</dbReference>
<protein>
    <submittedName>
        <fullName evidence="4">Uncharacterized protein</fullName>
    </submittedName>
</protein>
<feature type="coiled-coil region" evidence="1">
    <location>
        <begin position="58"/>
        <end position="89"/>
    </location>
</feature>
<sequence>MEKHHFATFYDERSRIPVWSAYTIDEGNCTDTASETWKVELQLAGLSEANMEMEGKLLQDMKQKNRKENQSIKEKLKEKQAINEDYERTHYDRGHLNPNSFQCGQGRIATFTLTNAVPMNPCFNWYELERNLKTQLTNSCEKNQKGKPFLETGAVPNEKYKIPIKKDDKQRNIN</sequence>
<dbReference type="InterPro" id="IPR044929">
    <property type="entry name" value="DNA/RNA_non-sp_Endonuclease_sf"/>
</dbReference>
<evidence type="ECO:0000259" key="2">
    <source>
        <dbReference type="SMART" id="SM00477"/>
    </source>
</evidence>
<proteinExistence type="predicted"/>
<dbReference type="GO" id="GO:0046872">
    <property type="term" value="F:metal ion binding"/>
    <property type="evidence" value="ECO:0007669"/>
    <property type="project" value="InterPro"/>
</dbReference>
<name>A0A9D3XLJ1_9SAUR</name>
<evidence type="ECO:0000259" key="3">
    <source>
        <dbReference type="SMART" id="SM00892"/>
    </source>
</evidence>
<dbReference type="GO" id="GO:0003676">
    <property type="term" value="F:nucleic acid binding"/>
    <property type="evidence" value="ECO:0007669"/>
    <property type="project" value="InterPro"/>
</dbReference>
<dbReference type="PANTHER" id="PTHR21472:SF30">
    <property type="entry name" value="ENDONUCLEASE DOMAIN-CONTAINING 1 PROTEIN-RELATED"/>
    <property type="match status" value="1"/>
</dbReference>